<dbReference type="GeneTree" id="ENSGT01150000286911"/>
<evidence type="ECO:0000313" key="10">
    <source>
        <dbReference type="Ensembl" id="ENSPNAP00000076031.1"/>
    </source>
</evidence>
<dbReference type="Pfam" id="PF02758">
    <property type="entry name" value="PYRIN"/>
    <property type="match status" value="1"/>
</dbReference>
<dbReference type="GO" id="GO:0005737">
    <property type="term" value="C:cytoplasm"/>
    <property type="evidence" value="ECO:0007669"/>
    <property type="project" value="UniProtKB-SubCell"/>
</dbReference>
<dbReference type="Gene3D" id="2.60.120.920">
    <property type="match status" value="1"/>
</dbReference>
<dbReference type="Pfam" id="PF00622">
    <property type="entry name" value="SPRY"/>
    <property type="match status" value="1"/>
</dbReference>
<dbReference type="InterPro" id="IPR004020">
    <property type="entry name" value="DAPIN"/>
</dbReference>
<dbReference type="Gene3D" id="1.10.533.10">
    <property type="entry name" value="Death Domain, Fas"/>
    <property type="match status" value="1"/>
</dbReference>
<dbReference type="Pfam" id="PF05729">
    <property type="entry name" value="NACHT"/>
    <property type="match status" value="1"/>
</dbReference>
<keyword evidence="11" id="KW-1185">Reference proteome</keyword>
<dbReference type="AlphaFoldDB" id="A0AAR2LNX4"/>
<dbReference type="InterPro" id="IPR003877">
    <property type="entry name" value="SPRY_dom"/>
</dbReference>
<dbReference type="Pfam" id="PF14484">
    <property type="entry name" value="FISNA"/>
    <property type="match status" value="1"/>
</dbReference>
<reference evidence="10 11" key="1">
    <citation type="submission" date="2020-10" db="EMBL/GenBank/DDBJ databases">
        <title>Pygocentrus nattereri (red-bellied piranha) genome, fPygNat1, primary haplotype.</title>
        <authorList>
            <person name="Myers G."/>
            <person name="Meyer A."/>
            <person name="Karagic N."/>
            <person name="Pippel M."/>
            <person name="Winkler S."/>
            <person name="Tracey A."/>
            <person name="Wood J."/>
            <person name="Formenti G."/>
            <person name="Howe K."/>
            <person name="Fedrigo O."/>
            <person name="Jarvis E.D."/>
        </authorList>
    </citation>
    <scope>NUCLEOTIDE SEQUENCE [LARGE SCALE GENOMIC DNA]</scope>
</reference>
<dbReference type="InterPro" id="IPR003879">
    <property type="entry name" value="Butyrophylin_SPRY"/>
</dbReference>
<sequence length="1170" mass="132679">MTSSPHILISALDELINDDLKRFTYFLTSCPPEGYPHIPRAELHEKSRTEVAMAMNRFYSGNALNVAVDILKKMYQNELVHNILRQVQEQRTNPDLTGKDLQSVVRNHKLWLKNKNKFIVEKTAYSSKKISLTDIYTDLTVTEGDGRGLNKEHEVLNIENSQPSHETRINCNDIFRGNEEIRTVLTKGVAGIGKTVSVQKFILDWAENKANEDIVFLFVLPFRELNLIKEECCSLHELLVRLHPELEGCNSNLYVDKKILFIFDGLEESRIHMNFRQTEIVSNVDIKSTVDSLIINLISKELLPSAHIWITSRPAAANLVPFKYIDHVTEIQGFNDLQKEEYFKKRVKNKDQFDRIISHIRSARTLHIMCEIPVFCWISVTALQPWLSQKCKKEIPTTLTEMYSYFLLIQTNTKNQKLDETHEEDAKKLLEDNKEMILKLSELAFIQLLKGNVMFYESDLEEFGIDVKEASWYSGLCTETYKVEFEFYKEKVYCFVHLSFQEFFAALYVFYCYHCKNLEKIKMFLPKTKAAETPLEVFMKNAVNEALKSKTGHLDLFLRFLHGITLESSQRLLKGLLTHIHSNPESIQKITKNLKQGQKKNINPERWINLSHCLIEMKDNSLQQEVQAFLKSKKKSKKLSLAHCSAMANIFQASEEVMDVLDLKKYNTSEEGHRRLIPAVRNCKKAFLSDCNLTKDSCENVASAMQSANSILRELDLSNNDLQDSGMELLCNGLKCSHCKLEILSLSNCKLTELSCKDIASALHSGNSSLRKLDLSYNDLQDKGVKLLSAGLKNPHCKLEILRLLDCRLTGKSCRDIASALQAAESSLRDLDLSCNDLQDSGIKQISVGLKSSHCNLKVLRLSDCKLTEQSCKHVASVVQKADSSLKELDLSNNDLKDSGVALLSDGLKSSNCSLEILRLSGCCITKNGCSSIASALHSNPKHLRELDLSYNYPGDSGVDLLVSESTNPTYTLDTIKMDQRGELRMAPGLKKYACKLTLDLKTANVRLALSDDNKKITLVEEDQPYPNDKQRFKHMAQVLCMESLSERCYWEAEWTEGAVIAVAYKGISKKGSQNDCLFGRSKKSWSLNMSNQSCVVWHNKKCIRIIPPSFPLPSRVGVLLDWLAGTLSFYSVSSNKWSSLHTFHATFTESLYAGFGLETPGSSVCLCNM</sequence>
<dbReference type="PROSITE" id="PS50188">
    <property type="entry name" value="B302_SPRY"/>
    <property type="match status" value="1"/>
</dbReference>
<proteinExistence type="predicted"/>
<name>A0AAR2LNX4_PYGNA</name>
<evidence type="ECO:0000313" key="11">
    <source>
        <dbReference type="Proteomes" id="UP001501920"/>
    </source>
</evidence>
<dbReference type="InterPro" id="IPR006574">
    <property type="entry name" value="PRY"/>
</dbReference>
<keyword evidence="2" id="KW-0963">Cytoplasm</keyword>
<dbReference type="SUPFAM" id="SSF52540">
    <property type="entry name" value="P-loop containing nucleoside triphosphate hydrolases"/>
    <property type="match status" value="1"/>
</dbReference>
<evidence type="ECO:0000256" key="3">
    <source>
        <dbReference type="ARBA" id="ARBA00022614"/>
    </source>
</evidence>
<dbReference type="Ensembl" id="ENSPNAT00000047446.1">
    <property type="protein sequence ID" value="ENSPNAP00000076031.1"/>
    <property type="gene ID" value="ENSPNAG00000027431.2"/>
</dbReference>
<dbReference type="PRINTS" id="PR01407">
    <property type="entry name" value="BUTYPHLNCDUF"/>
</dbReference>
<dbReference type="RefSeq" id="XP_017580372.2">
    <property type="nucleotide sequence ID" value="XM_017724883.2"/>
</dbReference>
<dbReference type="InterPro" id="IPR041075">
    <property type="entry name" value="NOD1/2_WH"/>
</dbReference>
<evidence type="ECO:0000256" key="1">
    <source>
        <dbReference type="ARBA" id="ARBA00004496"/>
    </source>
</evidence>
<dbReference type="InterPro" id="IPR041267">
    <property type="entry name" value="NLRP_HD2"/>
</dbReference>
<feature type="domain" description="NACHT" evidence="9">
    <location>
        <begin position="182"/>
        <end position="316"/>
    </location>
</feature>
<dbReference type="InterPro" id="IPR029495">
    <property type="entry name" value="NACHT-assoc"/>
</dbReference>
<dbReference type="GeneID" id="108443959"/>
<dbReference type="InterPro" id="IPR001870">
    <property type="entry name" value="B30.2/SPRY"/>
</dbReference>
<evidence type="ECO:0000256" key="6">
    <source>
        <dbReference type="ARBA" id="ARBA00022840"/>
    </source>
</evidence>
<dbReference type="PROSITE" id="PS50837">
    <property type="entry name" value="NACHT"/>
    <property type="match status" value="1"/>
</dbReference>
<keyword evidence="6" id="KW-0067">ATP-binding</keyword>
<dbReference type="Pfam" id="PF17779">
    <property type="entry name" value="WHD_NOD2"/>
    <property type="match status" value="1"/>
</dbReference>
<dbReference type="InterPro" id="IPR007111">
    <property type="entry name" value="NACHT_NTPase"/>
</dbReference>
<keyword evidence="4" id="KW-0677">Repeat</keyword>
<keyword evidence="5" id="KW-0547">Nucleotide-binding</keyword>
<dbReference type="Pfam" id="PF13765">
    <property type="entry name" value="PRY"/>
    <property type="match status" value="1"/>
</dbReference>
<dbReference type="InterPro" id="IPR051261">
    <property type="entry name" value="NLR"/>
</dbReference>
<dbReference type="SMART" id="SM01289">
    <property type="entry name" value="PYRIN"/>
    <property type="match status" value="1"/>
</dbReference>
<feature type="domain" description="B30.2/SPRY" evidence="7">
    <location>
        <begin position="977"/>
        <end position="1170"/>
    </location>
</feature>
<reference evidence="10" key="2">
    <citation type="submission" date="2025-08" db="UniProtKB">
        <authorList>
            <consortium name="Ensembl"/>
        </authorList>
    </citation>
    <scope>IDENTIFICATION</scope>
</reference>
<dbReference type="InterPro" id="IPR011029">
    <property type="entry name" value="DEATH-like_dom_sf"/>
</dbReference>
<dbReference type="FunFam" id="3.80.10.10:FF:000336">
    <property type="entry name" value="Si:dkey-222h21.2"/>
    <property type="match status" value="1"/>
</dbReference>
<evidence type="ECO:0000259" key="9">
    <source>
        <dbReference type="PROSITE" id="PS50837"/>
    </source>
</evidence>
<dbReference type="PROSITE" id="PS51450">
    <property type="entry name" value="LRR"/>
    <property type="match status" value="1"/>
</dbReference>
<dbReference type="FunFam" id="3.40.50.300:FF:000210">
    <property type="entry name" value="Si:dkey-16p6.1"/>
    <property type="match status" value="1"/>
</dbReference>
<dbReference type="Pfam" id="PF13516">
    <property type="entry name" value="LRR_6"/>
    <property type="match status" value="5"/>
</dbReference>
<dbReference type="SMART" id="SM00589">
    <property type="entry name" value="PRY"/>
    <property type="match status" value="1"/>
</dbReference>
<comment type="subcellular location">
    <subcellularLocation>
        <location evidence="1">Cytoplasm</location>
    </subcellularLocation>
</comment>
<organism evidence="10 11">
    <name type="scientific">Pygocentrus nattereri</name>
    <name type="common">Red-bellied piranha</name>
    <dbReference type="NCBI Taxonomy" id="42514"/>
    <lineage>
        <taxon>Eukaryota</taxon>
        <taxon>Metazoa</taxon>
        <taxon>Chordata</taxon>
        <taxon>Craniata</taxon>
        <taxon>Vertebrata</taxon>
        <taxon>Euteleostomi</taxon>
        <taxon>Actinopterygii</taxon>
        <taxon>Neopterygii</taxon>
        <taxon>Teleostei</taxon>
        <taxon>Ostariophysi</taxon>
        <taxon>Characiformes</taxon>
        <taxon>Characoidei</taxon>
        <taxon>Pygocentrus</taxon>
    </lineage>
</organism>
<reference evidence="10" key="3">
    <citation type="submission" date="2025-09" db="UniProtKB">
        <authorList>
            <consortium name="Ensembl"/>
        </authorList>
    </citation>
    <scope>IDENTIFICATION</scope>
</reference>
<dbReference type="SUPFAM" id="SSF47986">
    <property type="entry name" value="DEATH domain"/>
    <property type="match status" value="1"/>
</dbReference>
<dbReference type="SUPFAM" id="SSF52047">
    <property type="entry name" value="RNI-like"/>
    <property type="match status" value="1"/>
</dbReference>
<dbReference type="CDD" id="cd16040">
    <property type="entry name" value="SPRY_PRY_SNTX"/>
    <property type="match status" value="1"/>
</dbReference>
<accession>A0AAR2LNX4</accession>
<evidence type="ECO:0008006" key="12">
    <source>
        <dbReference type="Google" id="ProtNLM"/>
    </source>
</evidence>
<dbReference type="Gene3D" id="3.40.50.300">
    <property type="entry name" value="P-loop containing nucleotide triphosphate hydrolases"/>
    <property type="match status" value="1"/>
</dbReference>
<feature type="domain" description="Pyrin" evidence="8">
    <location>
        <begin position="1"/>
        <end position="90"/>
    </location>
</feature>
<dbReference type="SMART" id="SM00449">
    <property type="entry name" value="SPRY"/>
    <property type="match status" value="1"/>
</dbReference>
<dbReference type="GO" id="GO:0005524">
    <property type="term" value="F:ATP binding"/>
    <property type="evidence" value="ECO:0007669"/>
    <property type="project" value="UniProtKB-KW"/>
</dbReference>
<evidence type="ECO:0000259" key="7">
    <source>
        <dbReference type="PROSITE" id="PS50188"/>
    </source>
</evidence>
<dbReference type="InterPro" id="IPR043136">
    <property type="entry name" value="B30.2/SPRY_sf"/>
</dbReference>
<protein>
    <recommendedName>
        <fullName evidence="12">B30.2/SPRY domain-containing protein</fullName>
    </recommendedName>
</protein>
<dbReference type="InterPro" id="IPR001611">
    <property type="entry name" value="Leu-rich_rpt"/>
</dbReference>
<dbReference type="Proteomes" id="UP001501920">
    <property type="component" value="Chromosome 12"/>
</dbReference>
<dbReference type="PANTHER" id="PTHR24106">
    <property type="entry name" value="NACHT, LRR AND CARD DOMAINS-CONTAINING"/>
    <property type="match status" value="1"/>
</dbReference>
<evidence type="ECO:0000256" key="2">
    <source>
        <dbReference type="ARBA" id="ARBA00022490"/>
    </source>
</evidence>
<evidence type="ECO:0000256" key="4">
    <source>
        <dbReference type="ARBA" id="ARBA00022737"/>
    </source>
</evidence>
<evidence type="ECO:0000256" key="5">
    <source>
        <dbReference type="ARBA" id="ARBA00022741"/>
    </source>
</evidence>
<dbReference type="SMART" id="SM00368">
    <property type="entry name" value="LRR_RI"/>
    <property type="match status" value="9"/>
</dbReference>
<dbReference type="CDD" id="cd00116">
    <property type="entry name" value="LRR_RI"/>
    <property type="match status" value="1"/>
</dbReference>
<dbReference type="InterPro" id="IPR027417">
    <property type="entry name" value="P-loop_NTPase"/>
</dbReference>
<keyword evidence="3" id="KW-0433">Leucine-rich repeat</keyword>
<dbReference type="SUPFAM" id="SSF49899">
    <property type="entry name" value="Concanavalin A-like lectins/glucanases"/>
    <property type="match status" value="1"/>
</dbReference>
<dbReference type="Gene3D" id="3.80.10.10">
    <property type="entry name" value="Ribonuclease Inhibitor"/>
    <property type="match status" value="3"/>
</dbReference>
<dbReference type="InterPro" id="IPR013320">
    <property type="entry name" value="ConA-like_dom_sf"/>
</dbReference>
<dbReference type="PROSITE" id="PS50824">
    <property type="entry name" value="DAPIN"/>
    <property type="match status" value="1"/>
</dbReference>
<dbReference type="SMART" id="SM01288">
    <property type="entry name" value="FISNA"/>
    <property type="match status" value="1"/>
</dbReference>
<dbReference type="InterPro" id="IPR032675">
    <property type="entry name" value="LRR_dom_sf"/>
</dbReference>
<evidence type="ECO:0000259" key="8">
    <source>
        <dbReference type="PROSITE" id="PS50824"/>
    </source>
</evidence>
<dbReference type="Pfam" id="PF17776">
    <property type="entry name" value="NLRC4_HD2"/>
    <property type="match status" value="1"/>
</dbReference>